<keyword evidence="3" id="KW-0472">Membrane</keyword>
<keyword evidence="5" id="KW-1185">Reference proteome</keyword>
<dbReference type="Gene3D" id="3.40.50.12780">
    <property type="entry name" value="N-terminal domain of ligase-like"/>
    <property type="match status" value="1"/>
</dbReference>
<protein>
    <submittedName>
        <fullName evidence="6 7">Uncharacterized protein LOC105852429</fullName>
    </submittedName>
</protein>
<keyword evidence="2" id="KW-0597">Phosphoprotein</keyword>
<dbReference type="PANTHER" id="PTHR22754">
    <property type="entry name" value="DISCO-INTERACTING PROTEIN 2 DIP2 -RELATED"/>
    <property type="match status" value="1"/>
</dbReference>
<dbReference type="InterPro" id="IPR006162">
    <property type="entry name" value="Ppantetheine_attach_site"/>
</dbReference>
<dbReference type="Gene3D" id="3.30.300.30">
    <property type="match status" value="1"/>
</dbReference>
<organism evidence="5 7">
    <name type="scientific">Cicer arietinum</name>
    <name type="common">Chickpea</name>
    <name type="synonym">Garbanzo</name>
    <dbReference type="NCBI Taxonomy" id="3827"/>
    <lineage>
        <taxon>Eukaryota</taxon>
        <taxon>Viridiplantae</taxon>
        <taxon>Streptophyta</taxon>
        <taxon>Embryophyta</taxon>
        <taxon>Tracheophyta</taxon>
        <taxon>Spermatophyta</taxon>
        <taxon>Magnoliopsida</taxon>
        <taxon>eudicotyledons</taxon>
        <taxon>Gunneridae</taxon>
        <taxon>Pentapetalae</taxon>
        <taxon>rosids</taxon>
        <taxon>fabids</taxon>
        <taxon>Fabales</taxon>
        <taxon>Fabaceae</taxon>
        <taxon>Papilionoideae</taxon>
        <taxon>50 kb inversion clade</taxon>
        <taxon>NPAAA clade</taxon>
        <taxon>Hologalegina</taxon>
        <taxon>IRL clade</taxon>
        <taxon>Cicereae</taxon>
        <taxon>Cicer</taxon>
    </lineage>
</organism>
<evidence type="ECO:0000313" key="5">
    <source>
        <dbReference type="Proteomes" id="UP000087171"/>
    </source>
</evidence>
<reference evidence="5" key="1">
    <citation type="journal article" date="2013" name="Nat. Biotechnol.">
        <title>Draft genome sequence of chickpea (Cicer arietinum) provides a resource for trait improvement.</title>
        <authorList>
            <person name="Varshney R.K."/>
            <person name="Song C."/>
            <person name="Saxena R.K."/>
            <person name="Azam S."/>
            <person name="Yu S."/>
            <person name="Sharpe A.G."/>
            <person name="Cannon S."/>
            <person name="Baek J."/>
            <person name="Rosen B.D."/>
            <person name="Tar'an B."/>
            <person name="Millan T."/>
            <person name="Zhang X."/>
            <person name="Ramsay L.D."/>
            <person name="Iwata A."/>
            <person name="Wang Y."/>
            <person name="Nelson W."/>
            <person name="Farmer A.D."/>
            <person name="Gaur P.M."/>
            <person name="Soderlund C."/>
            <person name="Penmetsa R.V."/>
            <person name="Xu C."/>
            <person name="Bharti A.K."/>
            <person name="He W."/>
            <person name="Winter P."/>
            <person name="Zhao S."/>
            <person name="Hane J.K."/>
            <person name="Carrasquilla-Garcia N."/>
            <person name="Condie J.A."/>
            <person name="Upadhyaya H.D."/>
            <person name="Luo M.C."/>
            <person name="Thudi M."/>
            <person name="Gowda C.L."/>
            <person name="Singh N.P."/>
            <person name="Lichtenzveig J."/>
            <person name="Gali K.K."/>
            <person name="Rubio J."/>
            <person name="Nadarajan N."/>
            <person name="Dolezel J."/>
            <person name="Bansal K.C."/>
            <person name="Xu X."/>
            <person name="Edwards D."/>
            <person name="Zhang G."/>
            <person name="Kahl G."/>
            <person name="Gil J."/>
            <person name="Singh K.B."/>
            <person name="Datta S.K."/>
            <person name="Jackson S.A."/>
            <person name="Wang J."/>
            <person name="Cook D.R."/>
        </authorList>
    </citation>
    <scope>NUCLEOTIDE SEQUENCE [LARGE SCALE GENOMIC DNA]</scope>
    <source>
        <strain evidence="5">cv. CDC Frontier</strain>
    </source>
</reference>
<dbReference type="SUPFAM" id="SSF56801">
    <property type="entry name" value="Acetyl-CoA synthetase-like"/>
    <property type="match status" value="1"/>
</dbReference>
<feature type="transmembrane region" description="Helical" evidence="3">
    <location>
        <begin position="738"/>
        <end position="763"/>
    </location>
</feature>
<dbReference type="RefSeq" id="XP_027191863.1">
    <property type="nucleotide sequence ID" value="XM_027336062.1"/>
</dbReference>
<dbReference type="SUPFAM" id="SSF51161">
    <property type="entry name" value="Trimeric LpxA-like enzymes"/>
    <property type="match status" value="3"/>
</dbReference>
<dbReference type="InterPro" id="IPR000873">
    <property type="entry name" value="AMP-dep_synth/lig_dom"/>
</dbReference>
<dbReference type="InterPro" id="IPR036736">
    <property type="entry name" value="ACP-like_sf"/>
</dbReference>
<feature type="domain" description="Carrier" evidence="4">
    <location>
        <begin position="292"/>
        <end position="366"/>
    </location>
</feature>
<feature type="transmembrane region" description="Helical" evidence="3">
    <location>
        <begin position="1019"/>
        <end position="1035"/>
    </location>
</feature>
<evidence type="ECO:0000313" key="7">
    <source>
        <dbReference type="RefSeq" id="XP_027191864.1"/>
    </source>
</evidence>
<dbReference type="SMART" id="SM00823">
    <property type="entry name" value="PKS_PP"/>
    <property type="match status" value="2"/>
</dbReference>
<dbReference type="InterPro" id="IPR009081">
    <property type="entry name" value="PP-bd_ACP"/>
</dbReference>
<feature type="transmembrane region" description="Helical" evidence="3">
    <location>
        <begin position="539"/>
        <end position="567"/>
    </location>
</feature>
<dbReference type="InterPro" id="IPR011004">
    <property type="entry name" value="Trimer_LpxA-like_sf"/>
</dbReference>
<evidence type="ECO:0000256" key="3">
    <source>
        <dbReference type="SAM" id="Phobius"/>
    </source>
</evidence>
<feature type="transmembrane region" description="Helical" evidence="3">
    <location>
        <begin position="499"/>
        <end position="518"/>
    </location>
</feature>
<dbReference type="OrthoDB" id="1421678at2759"/>
<dbReference type="Pfam" id="PF00550">
    <property type="entry name" value="PP-binding"/>
    <property type="match status" value="2"/>
</dbReference>
<feature type="transmembrane region" description="Helical" evidence="3">
    <location>
        <begin position="815"/>
        <end position="834"/>
    </location>
</feature>
<dbReference type="PROSITE" id="PS50075">
    <property type="entry name" value="CARRIER"/>
    <property type="match status" value="2"/>
</dbReference>
<reference evidence="6 7" key="2">
    <citation type="submission" date="2025-04" db="UniProtKB">
        <authorList>
            <consortium name="RefSeq"/>
        </authorList>
    </citation>
    <scope>IDENTIFICATION</scope>
    <source>
        <tissue evidence="6 7">Etiolated seedlings</tissue>
    </source>
</reference>
<dbReference type="Pfam" id="PF00501">
    <property type="entry name" value="AMP-binding"/>
    <property type="match status" value="1"/>
</dbReference>
<evidence type="ECO:0000256" key="1">
    <source>
        <dbReference type="ARBA" id="ARBA00022450"/>
    </source>
</evidence>
<sequence length="1213" mass="133130">MAPGYGLAENCVFVSCAFGEGKPITVDWQGRVCCGYINPVDTDIDVRIVDPDTCEELREDGKEGEIWISSPSAGIGYWGREELSQKTFSNELTNHLGRNYTRTGDLGRIIDQKLFITGRIKDLIIVAGRNIYSADVEKTIETSSEFLRPGCCAVIGVAEEILLAKGISIPDGSDQVALVVIAEVRDGKPVSKDVIENIKTRVAEEHGVGLASVNLIKPRTISKTTSGKIKRFECIKQFTDETLNLVPLGTKSMLTKKSLVRSFTTATCKEAKPFWLQKVRSAPALGKRIDKNDIEEFLKRLISEQTRIPINNVSVTDNLSSYGIDSIGVVKATQKLSDFLGTPVAAIDVFTASCIQELASFSEDLLSKTRPQLVRTIHVPCKRISKNDIVEFLKGIISEQTGVAINSISVTGNLTSYGIDSIGVVKATQKLSDFLGTPVAAIDVFTASCITELANFSEDLLSKTQPQLSSNESNVPEADIDCTELVVEVSKSRQWSIRLLQFFALIYISIMLASPAYLSITAFLNSNLCASKSVAGVPWLNYMISLIFAPLAWIHCIASTCICISLFGSSLLGLNYELTSEISIYSVDFVKWWALYKSQEISSKVLAVHLRGTVFLKYWFEMLGAKIGSSVLIDTVDITDPALVSIGDEAVIAEGVLVQSHEVKNGILSLRPIRIGKCSSIGPYAVVQKGSVIGESAEVQALQKVGGGEHVLKPNKLNNIDKNKDLPVISSKTQHDTIYHFIGIYLVGFLSSLAAAIAYFLYIKISKQPPSLQHFSFVCICGAFHWIPFIIIAYATMFSDVSSNPITFAISFTSAYLLHSLILITLTAVFTRLLNQNQTKFKTWLRYQMNISCHLRCAKFLSGTEAFCVYLRLLGAKIGKHCSIRAINPVSNPELMSIGAGVHIGDFSKIITGFHSSNGYVWGKIEVHDNSVIGSQSLILPNSLIQKNVILGALSLAPMNSILQEGGLYIGSQTQSHVGNLSATLNKEDSQKLTLTRTWYQTFTSLFTQPFLQTASPHILLGLSIYAPLNLIFHLSKKVPIFWLLPLFWILSGTMAALTCVIAKWVLVGKKKPGEKLPIWSKRIIMDSTWQAIRTLIGDYFMEMTSGSFMFVMWMKMMGGDVDEDVYVDSMGALLNPEMVKIERGGCVEKDALLFGHIYEGDEGGMVKFGEIKIGEDGFVGSRAMVMPGVVLENDANLAAFSLAMKQEIIRST</sequence>
<keyword evidence="3" id="KW-1133">Transmembrane helix</keyword>
<dbReference type="PROSITE" id="PS00012">
    <property type="entry name" value="PHOSPHOPANTETHEINE"/>
    <property type="match status" value="2"/>
</dbReference>
<feature type="transmembrane region" description="Helical" evidence="3">
    <location>
        <begin position="775"/>
        <end position="795"/>
    </location>
</feature>
<dbReference type="InterPro" id="IPR042099">
    <property type="entry name" value="ANL_N_sf"/>
</dbReference>
<dbReference type="KEGG" id="cam:105852429"/>
<dbReference type="PANTHER" id="PTHR22754:SF41">
    <property type="entry name" value="AMP-BINDING ENZYME"/>
    <property type="match status" value="1"/>
</dbReference>
<dbReference type="InterPro" id="IPR045851">
    <property type="entry name" value="AMP-bd_C_sf"/>
</dbReference>
<dbReference type="SUPFAM" id="SSF47336">
    <property type="entry name" value="ACP-like"/>
    <property type="match status" value="2"/>
</dbReference>
<evidence type="ECO:0000259" key="4">
    <source>
        <dbReference type="PROSITE" id="PS50075"/>
    </source>
</evidence>
<proteinExistence type="predicted"/>
<dbReference type="RefSeq" id="XP_027191864.1">
    <property type="nucleotide sequence ID" value="XM_027336063.1"/>
</dbReference>
<dbReference type="PaxDb" id="3827-XP_004507120.1"/>
<dbReference type="Gene3D" id="1.10.1200.10">
    <property type="entry name" value="ACP-like"/>
    <property type="match status" value="2"/>
</dbReference>
<dbReference type="Gene3D" id="2.160.10.10">
    <property type="entry name" value="Hexapeptide repeat proteins"/>
    <property type="match status" value="2"/>
</dbReference>
<accession>A0A3Q7XED4</accession>
<dbReference type="InterPro" id="IPR020806">
    <property type="entry name" value="PKS_PP-bd"/>
</dbReference>
<dbReference type="GO" id="GO:0031177">
    <property type="term" value="F:phosphopantetheine binding"/>
    <property type="evidence" value="ECO:0007669"/>
    <property type="project" value="InterPro"/>
</dbReference>
<evidence type="ECO:0000256" key="2">
    <source>
        <dbReference type="ARBA" id="ARBA00022553"/>
    </source>
</evidence>
<dbReference type="AlphaFoldDB" id="A0A3Q7XED4"/>
<keyword evidence="3" id="KW-0812">Transmembrane</keyword>
<feature type="transmembrane region" description="Helical" evidence="3">
    <location>
        <begin position="1041"/>
        <end position="1067"/>
    </location>
</feature>
<evidence type="ECO:0000313" key="6">
    <source>
        <dbReference type="RefSeq" id="XP_027191863.1"/>
    </source>
</evidence>
<keyword evidence="1" id="KW-0596">Phosphopantetheine</keyword>
<feature type="domain" description="Carrier" evidence="4">
    <location>
        <begin position="387"/>
        <end position="461"/>
    </location>
</feature>
<dbReference type="Proteomes" id="UP000087171">
    <property type="component" value="Chromosome Ca6"/>
</dbReference>
<gene>
    <name evidence="6 7" type="primary">LOC105852429</name>
</gene>
<dbReference type="STRING" id="3827.A0A3Q7XED4"/>
<name>A0A3Q7XED4_CICAR</name>